<sequence length="225" mass="25217">MVSEGGGKCLCMILVGLLSMLTTEGYDVGLTFLDSVVAKGADMLMLLVGGLDLMLKIIGGVDVVSFKGYKTLVLRQHQQRCLVKCPIDGVAICGIKSGEKSRVIRWRRWEKTRVITVGKSSGEKRRRRPEERLLSKAIGDGLHLEPCGLYLEACVEGVSYPDPFPDLVYRRLSWELLLSRLVYTSPGFSLLPVPYIGLLVPRFNLRVRRFNPRLPNFIPVFFSQT</sequence>
<accession>A0ACB8Z4A8</accession>
<name>A0ACB8Z4A8_ARCLA</name>
<comment type="caution">
    <text evidence="1">The sequence shown here is derived from an EMBL/GenBank/DDBJ whole genome shotgun (WGS) entry which is preliminary data.</text>
</comment>
<reference evidence="2" key="1">
    <citation type="journal article" date="2022" name="Mol. Ecol. Resour.">
        <title>The genomes of chicory, endive, great burdock and yacon provide insights into Asteraceae palaeo-polyploidization history and plant inulin production.</title>
        <authorList>
            <person name="Fan W."/>
            <person name="Wang S."/>
            <person name="Wang H."/>
            <person name="Wang A."/>
            <person name="Jiang F."/>
            <person name="Liu H."/>
            <person name="Zhao H."/>
            <person name="Xu D."/>
            <person name="Zhang Y."/>
        </authorList>
    </citation>
    <scope>NUCLEOTIDE SEQUENCE [LARGE SCALE GENOMIC DNA]</scope>
    <source>
        <strain evidence="2">cv. Niubang</strain>
    </source>
</reference>
<evidence type="ECO:0000313" key="2">
    <source>
        <dbReference type="Proteomes" id="UP001055879"/>
    </source>
</evidence>
<gene>
    <name evidence="1" type="ORF">L6452_32658</name>
</gene>
<evidence type="ECO:0000313" key="1">
    <source>
        <dbReference type="EMBL" id="KAI3692834.1"/>
    </source>
</evidence>
<dbReference type="Proteomes" id="UP001055879">
    <property type="component" value="Linkage Group LG11"/>
</dbReference>
<dbReference type="EMBL" id="CM042057">
    <property type="protein sequence ID" value="KAI3692834.1"/>
    <property type="molecule type" value="Genomic_DNA"/>
</dbReference>
<protein>
    <submittedName>
        <fullName evidence="1">Uncharacterized protein</fullName>
    </submittedName>
</protein>
<organism evidence="1 2">
    <name type="scientific">Arctium lappa</name>
    <name type="common">Greater burdock</name>
    <name type="synonym">Lappa major</name>
    <dbReference type="NCBI Taxonomy" id="4217"/>
    <lineage>
        <taxon>Eukaryota</taxon>
        <taxon>Viridiplantae</taxon>
        <taxon>Streptophyta</taxon>
        <taxon>Embryophyta</taxon>
        <taxon>Tracheophyta</taxon>
        <taxon>Spermatophyta</taxon>
        <taxon>Magnoliopsida</taxon>
        <taxon>eudicotyledons</taxon>
        <taxon>Gunneridae</taxon>
        <taxon>Pentapetalae</taxon>
        <taxon>asterids</taxon>
        <taxon>campanulids</taxon>
        <taxon>Asterales</taxon>
        <taxon>Asteraceae</taxon>
        <taxon>Carduoideae</taxon>
        <taxon>Cardueae</taxon>
        <taxon>Arctiinae</taxon>
        <taxon>Arctium</taxon>
    </lineage>
</organism>
<reference evidence="1 2" key="2">
    <citation type="journal article" date="2022" name="Mol. Ecol. Resour.">
        <title>The genomes of chicory, endive, great burdock and yacon provide insights into Asteraceae paleo-polyploidization history and plant inulin production.</title>
        <authorList>
            <person name="Fan W."/>
            <person name="Wang S."/>
            <person name="Wang H."/>
            <person name="Wang A."/>
            <person name="Jiang F."/>
            <person name="Liu H."/>
            <person name="Zhao H."/>
            <person name="Xu D."/>
            <person name="Zhang Y."/>
        </authorList>
    </citation>
    <scope>NUCLEOTIDE SEQUENCE [LARGE SCALE GENOMIC DNA]</scope>
    <source>
        <strain evidence="2">cv. Niubang</strain>
    </source>
</reference>
<proteinExistence type="predicted"/>
<keyword evidence="2" id="KW-1185">Reference proteome</keyword>